<proteinExistence type="predicted"/>
<organism evidence="5 6">
    <name type="scientific">Agromyces indicus</name>
    <dbReference type="NCBI Taxonomy" id="758919"/>
    <lineage>
        <taxon>Bacteria</taxon>
        <taxon>Bacillati</taxon>
        <taxon>Actinomycetota</taxon>
        <taxon>Actinomycetes</taxon>
        <taxon>Micrococcales</taxon>
        <taxon>Microbacteriaceae</taxon>
        <taxon>Agromyces</taxon>
    </lineage>
</organism>
<dbReference type="PROSITE" id="PS52050">
    <property type="entry name" value="WYL"/>
    <property type="match status" value="1"/>
</dbReference>
<evidence type="ECO:0000256" key="2">
    <source>
        <dbReference type="ARBA" id="ARBA00023125"/>
    </source>
</evidence>
<keyword evidence="3" id="KW-0804">Transcription</keyword>
<dbReference type="InterPro" id="IPR001034">
    <property type="entry name" value="DeoR_HTH"/>
</dbReference>
<accession>A0ABU1FGM1</accession>
<dbReference type="SMART" id="SM00420">
    <property type="entry name" value="HTH_DEOR"/>
    <property type="match status" value="1"/>
</dbReference>
<dbReference type="PANTHER" id="PTHR34580:SF3">
    <property type="entry name" value="PROTEIN PAFB"/>
    <property type="match status" value="1"/>
</dbReference>
<keyword evidence="1" id="KW-0805">Transcription regulation</keyword>
<dbReference type="PROSITE" id="PS00894">
    <property type="entry name" value="HTH_DEOR_1"/>
    <property type="match status" value="1"/>
</dbReference>
<dbReference type="RefSeq" id="WP_310519582.1">
    <property type="nucleotide sequence ID" value="NZ_BAABBS010000004.1"/>
</dbReference>
<sequence>MAATTTRTLDLLSLLQSHRHWTARELVDRLEVSERTLRRDVERLRELGYSIESTRGVAGGYRLQAGTGLPPLLLTDDEGVAIAVGLRSQAAAGLRGAEHTTLSALAKLEQVLPPALRRRIEAMQSVAAPLGPAGGGGSGPGGGQAAPSVDSELLGLLALCCRDAERVRMTYTDATGAASARSIEPYRLVPLGRRWYLLAWDRDRDDWRTFRLDRVGDVFPTRVRFTPRPLTDEQALERVQQAVRWRETTVRATLHVAMPLAELRSRLGWWARDAVASADGAGSVWPIEGESVAAVAAALLWVPEGAGYRVEGPPELHEYLRAQSARFAAAAAG</sequence>
<dbReference type="PANTHER" id="PTHR34580">
    <property type="match status" value="1"/>
</dbReference>
<dbReference type="EMBL" id="JAVKGS010000001">
    <property type="protein sequence ID" value="MDR5690899.1"/>
    <property type="molecule type" value="Genomic_DNA"/>
</dbReference>
<evidence type="ECO:0000259" key="4">
    <source>
        <dbReference type="PROSITE" id="PS51000"/>
    </source>
</evidence>
<gene>
    <name evidence="5" type="ORF">RH861_02360</name>
</gene>
<dbReference type="Proteomes" id="UP001260072">
    <property type="component" value="Unassembled WGS sequence"/>
</dbReference>
<dbReference type="SUPFAM" id="SSF46785">
    <property type="entry name" value="Winged helix' DNA-binding domain"/>
    <property type="match status" value="1"/>
</dbReference>
<keyword evidence="6" id="KW-1185">Reference proteome</keyword>
<dbReference type="InterPro" id="IPR026881">
    <property type="entry name" value="WYL_dom"/>
</dbReference>
<protein>
    <submittedName>
        <fullName evidence="5">YafY family protein</fullName>
    </submittedName>
</protein>
<feature type="domain" description="HTH deoR-type" evidence="4">
    <location>
        <begin position="4"/>
        <end position="59"/>
    </location>
</feature>
<evidence type="ECO:0000256" key="1">
    <source>
        <dbReference type="ARBA" id="ARBA00023015"/>
    </source>
</evidence>
<dbReference type="InterPro" id="IPR036388">
    <property type="entry name" value="WH-like_DNA-bd_sf"/>
</dbReference>
<keyword evidence="2" id="KW-0238">DNA-binding</keyword>
<dbReference type="InterPro" id="IPR013196">
    <property type="entry name" value="HTH_11"/>
</dbReference>
<evidence type="ECO:0000313" key="6">
    <source>
        <dbReference type="Proteomes" id="UP001260072"/>
    </source>
</evidence>
<dbReference type="InterPro" id="IPR051534">
    <property type="entry name" value="CBASS_pafABC_assoc_protein"/>
</dbReference>
<dbReference type="Pfam" id="PF08279">
    <property type="entry name" value="HTH_11"/>
    <property type="match status" value="1"/>
</dbReference>
<evidence type="ECO:0000313" key="5">
    <source>
        <dbReference type="EMBL" id="MDR5690899.1"/>
    </source>
</evidence>
<evidence type="ECO:0000256" key="3">
    <source>
        <dbReference type="ARBA" id="ARBA00023163"/>
    </source>
</evidence>
<comment type="caution">
    <text evidence="5">The sequence shown here is derived from an EMBL/GenBank/DDBJ whole genome shotgun (WGS) entry which is preliminary data.</text>
</comment>
<name>A0ABU1FGM1_9MICO</name>
<dbReference type="Pfam" id="PF13280">
    <property type="entry name" value="WYL"/>
    <property type="match status" value="1"/>
</dbReference>
<dbReference type="InterPro" id="IPR018356">
    <property type="entry name" value="Tscrpt_reg_HTH_DeoR_CS"/>
</dbReference>
<dbReference type="PROSITE" id="PS51000">
    <property type="entry name" value="HTH_DEOR_2"/>
    <property type="match status" value="1"/>
</dbReference>
<dbReference type="InterPro" id="IPR036390">
    <property type="entry name" value="WH_DNA-bd_sf"/>
</dbReference>
<reference evidence="6" key="1">
    <citation type="submission" date="2023-07" db="EMBL/GenBank/DDBJ databases">
        <title>Description of three actinobacteria isolated from air of manufacturing shop in a pharmaceutical factory.</title>
        <authorList>
            <person name="Zhang D.-F."/>
        </authorList>
    </citation>
    <scope>NUCLEOTIDE SEQUENCE [LARGE SCALE GENOMIC DNA]</scope>
    <source>
        <strain evidence="6">CCTCC AB 2011122</strain>
    </source>
</reference>
<dbReference type="Gene3D" id="1.10.10.10">
    <property type="entry name" value="Winged helix-like DNA-binding domain superfamily/Winged helix DNA-binding domain"/>
    <property type="match status" value="1"/>
</dbReference>